<evidence type="ECO:0000256" key="4">
    <source>
        <dbReference type="ARBA" id="ARBA00022691"/>
    </source>
</evidence>
<reference evidence="7" key="1">
    <citation type="journal article" date="2020" name="Nature">
        <title>Giant virus diversity and host interactions through global metagenomics.</title>
        <authorList>
            <person name="Schulz F."/>
            <person name="Roux S."/>
            <person name="Paez-Espino D."/>
            <person name="Jungbluth S."/>
            <person name="Walsh D.A."/>
            <person name="Denef V.J."/>
            <person name="McMahon K.D."/>
            <person name="Konstantinidis K.T."/>
            <person name="Eloe-Fadrosh E.A."/>
            <person name="Kyrpides N.C."/>
            <person name="Woyke T."/>
        </authorList>
    </citation>
    <scope>NUCLEOTIDE SEQUENCE</scope>
    <source>
        <strain evidence="7">GVMAG-S-ERX555965-48</strain>
    </source>
</reference>
<name>A0A6C0AWZ2_9ZZZZ</name>
<evidence type="ECO:0000256" key="2">
    <source>
        <dbReference type="ARBA" id="ARBA00022603"/>
    </source>
</evidence>
<dbReference type="EMBL" id="MN738776">
    <property type="protein sequence ID" value="QHS84258.1"/>
    <property type="molecule type" value="Genomic_DNA"/>
</dbReference>
<evidence type="ECO:0000259" key="6">
    <source>
        <dbReference type="Pfam" id="PF07669"/>
    </source>
</evidence>
<dbReference type="InterPro" id="IPR011639">
    <property type="entry name" value="MethylTrfase_TaqI-like_dom"/>
</dbReference>
<feature type="domain" description="Type II methyltransferase M.TaqI-like" evidence="6">
    <location>
        <begin position="96"/>
        <end position="187"/>
    </location>
</feature>
<dbReference type="GO" id="GO:0032259">
    <property type="term" value="P:methylation"/>
    <property type="evidence" value="ECO:0007669"/>
    <property type="project" value="UniProtKB-KW"/>
</dbReference>
<dbReference type="InterPro" id="IPR029063">
    <property type="entry name" value="SAM-dependent_MTases_sf"/>
</dbReference>
<keyword evidence="4" id="KW-0949">S-adenosyl-L-methionine</keyword>
<dbReference type="InterPro" id="IPR050953">
    <property type="entry name" value="N4_N6_ade-DNA_methylase"/>
</dbReference>
<organism evidence="7">
    <name type="scientific">viral metagenome</name>
    <dbReference type="NCBI Taxonomy" id="1070528"/>
    <lineage>
        <taxon>unclassified sequences</taxon>
        <taxon>metagenomes</taxon>
        <taxon>organismal metagenomes</taxon>
    </lineage>
</organism>
<keyword evidence="3" id="KW-0808">Transferase</keyword>
<keyword evidence="2" id="KW-0489">Methyltransferase</keyword>
<accession>A0A6C0AWZ2</accession>
<sequence>MDYKLKYGDVSTPEYFVEEILDLLPINVWININYKWLDPGCGNGIFIKCVYKRLFNSLSTIIIDEFERRTHIITKMLYMIELNPIYIFELKQFFGEKANIYNINYILFNSEFLFDVIIGNPPYNMDGSIKVPTNTSNNKKNDGKAIWKSFIKKSLHILNPNGFLNVCIPVIWMKPDKENMYDLFFQREIVKLKCFDNSESNKIFSYNAQTPVSIICLKNNLHSKKWQEILLYDKNYSNKFIKYKLNYFSPIPLKFCYIFSVLQPYVVKYGSLKSYITKTNMPPVGVSLVEAKDNEHIYPNIHSCLIKNKTNPELSIYYSNKPLVYNGIEKIVLAHKMYGFPFHDKDGKYGISNRDNYVITNNSKCIFEFLSTSFCITLFESTRYRMKYLEKYIFELLPDISKIEDFPDIINTENICNYFKFNSDFATYYNKYNRFNF</sequence>
<evidence type="ECO:0000313" key="7">
    <source>
        <dbReference type="EMBL" id="QHS84258.1"/>
    </source>
</evidence>
<comment type="catalytic activity">
    <reaction evidence="5">
        <text>a 2'-deoxyadenosine in DNA + S-adenosyl-L-methionine = an N(6)-methyl-2'-deoxyadenosine in DNA + S-adenosyl-L-homocysteine + H(+)</text>
        <dbReference type="Rhea" id="RHEA:15197"/>
        <dbReference type="Rhea" id="RHEA-COMP:12418"/>
        <dbReference type="Rhea" id="RHEA-COMP:12419"/>
        <dbReference type="ChEBI" id="CHEBI:15378"/>
        <dbReference type="ChEBI" id="CHEBI:57856"/>
        <dbReference type="ChEBI" id="CHEBI:59789"/>
        <dbReference type="ChEBI" id="CHEBI:90615"/>
        <dbReference type="ChEBI" id="CHEBI:90616"/>
        <dbReference type="EC" id="2.1.1.72"/>
    </reaction>
</comment>
<dbReference type="PRINTS" id="PR00507">
    <property type="entry name" value="N12N6MTFRASE"/>
</dbReference>
<dbReference type="PANTHER" id="PTHR33841:SF1">
    <property type="entry name" value="DNA METHYLTRANSFERASE A"/>
    <property type="match status" value="1"/>
</dbReference>
<dbReference type="PROSITE" id="PS00092">
    <property type="entry name" value="N6_MTASE"/>
    <property type="match status" value="1"/>
</dbReference>
<dbReference type="InterPro" id="IPR002052">
    <property type="entry name" value="DNA_methylase_N6_adenine_CS"/>
</dbReference>
<evidence type="ECO:0000256" key="3">
    <source>
        <dbReference type="ARBA" id="ARBA00022679"/>
    </source>
</evidence>
<dbReference type="SUPFAM" id="SSF53335">
    <property type="entry name" value="S-adenosyl-L-methionine-dependent methyltransferases"/>
    <property type="match status" value="1"/>
</dbReference>
<protein>
    <recommendedName>
        <fullName evidence="1">site-specific DNA-methyltransferase (adenine-specific)</fullName>
        <ecNumber evidence="1">2.1.1.72</ecNumber>
    </recommendedName>
</protein>
<dbReference type="PANTHER" id="PTHR33841">
    <property type="entry name" value="DNA METHYLTRANSFERASE YEEA-RELATED"/>
    <property type="match status" value="1"/>
</dbReference>
<proteinExistence type="predicted"/>
<dbReference type="GO" id="GO:0006304">
    <property type="term" value="P:DNA modification"/>
    <property type="evidence" value="ECO:0007669"/>
    <property type="project" value="InterPro"/>
</dbReference>
<dbReference type="Pfam" id="PF07669">
    <property type="entry name" value="Eco57I"/>
    <property type="match status" value="1"/>
</dbReference>
<evidence type="ECO:0000256" key="1">
    <source>
        <dbReference type="ARBA" id="ARBA00011900"/>
    </source>
</evidence>
<dbReference type="Gene3D" id="3.40.50.150">
    <property type="entry name" value="Vaccinia Virus protein VP39"/>
    <property type="match status" value="1"/>
</dbReference>
<dbReference type="EC" id="2.1.1.72" evidence="1"/>
<dbReference type="GO" id="GO:0003676">
    <property type="term" value="F:nucleic acid binding"/>
    <property type="evidence" value="ECO:0007669"/>
    <property type="project" value="InterPro"/>
</dbReference>
<dbReference type="GO" id="GO:0009007">
    <property type="term" value="F:site-specific DNA-methyltransferase (adenine-specific) activity"/>
    <property type="evidence" value="ECO:0007669"/>
    <property type="project" value="UniProtKB-EC"/>
</dbReference>
<dbReference type="AlphaFoldDB" id="A0A6C0AWZ2"/>
<evidence type="ECO:0000256" key="5">
    <source>
        <dbReference type="ARBA" id="ARBA00047942"/>
    </source>
</evidence>